<dbReference type="InterPro" id="IPR003691">
    <property type="entry name" value="FluC"/>
</dbReference>
<dbReference type="NCBIfam" id="TIGR00494">
    <property type="entry name" value="crcB"/>
    <property type="match status" value="1"/>
</dbReference>
<evidence type="ECO:0000256" key="6">
    <source>
        <dbReference type="ARBA" id="ARBA00023053"/>
    </source>
</evidence>
<evidence type="ECO:0000256" key="4">
    <source>
        <dbReference type="ARBA" id="ARBA00022692"/>
    </source>
</evidence>
<keyword evidence="7 12" id="KW-0406">Ion transport</keyword>
<comment type="catalytic activity">
    <reaction evidence="11">
        <text>fluoride(in) = fluoride(out)</text>
        <dbReference type="Rhea" id="RHEA:76159"/>
        <dbReference type="ChEBI" id="CHEBI:17051"/>
    </reaction>
    <physiologicalReaction direction="left-to-right" evidence="11">
        <dbReference type="Rhea" id="RHEA:76160"/>
    </physiologicalReaction>
</comment>
<keyword evidence="8 12" id="KW-0472">Membrane</keyword>
<feature type="transmembrane region" description="Helical" evidence="12">
    <location>
        <begin position="105"/>
        <end position="126"/>
    </location>
</feature>
<accession>A0A2W5E371</accession>
<dbReference type="Proteomes" id="UP000249633">
    <property type="component" value="Unassembled WGS sequence"/>
</dbReference>
<evidence type="ECO:0000256" key="8">
    <source>
        <dbReference type="ARBA" id="ARBA00023136"/>
    </source>
</evidence>
<dbReference type="GO" id="GO:0062054">
    <property type="term" value="F:fluoride channel activity"/>
    <property type="evidence" value="ECO:0007669"/>
    <property type="project" value="UniProtKB-UniRule"/>
</dbReference>
<evidence type="ECO:0000256" key="7">
    <source>
        <dbReference type="ARBA" id="ARBA00023065"/>
    </source>
</evidence>
<feature type="transmembrane region" description="Helical" evidence="12">
    <location>
        <begin position="34"/>
        <end position="58"/>
    </location>
</feature>
<comment type="function">
    <text evidence="12">Fluoride-specific ion channel. Important for reducing fluoride concentration in the cell, thus reducing its toxicity.</text>
</comment>
<evidence type="ECO:0000256" key="10">
    <source>
        <dbReference type="ARBA" id="ARBA00035120"/>
    </source>
</evidence>
<feature type="binding site" evidence="12">
    <location>
        <position position="76"/>
    </location>
    <ligand>
        <name>Na(+)</name>
        <dbReference type="ChEBI" id="CHEBI:29101"/>
        <note>structural</note>
    </ligand>
</feature>
<dbReference type="PANTHER" id="PTHR28259">
    <property type="entry name" value="FLUORIDE EXPORT PROTEIN 1-RELATED"/>
    <property type="match status" value="1"/>
</dbReference>
<dbReference type="GO" id="GO:0046872">
    <property type="term" value="F:metal ion binding"/>
    <property type="evidence" value="ECO:0007669"/>
    <property type="project" value="UniProtKB-KW"/>
</dbReference>
<dbReference type="GO" id="GO:0005886">
    <property type="term" value="C:plasma membrane"/>
    <property type="evidence" value="ECO:0007669"/>
    <property type="project" value="UniProtKB-SubCell"/>
</dbReference>
<evidence type="ECO:0000256" key="1">
    <source>
        <dbReference type="ARBA" id="ARBA00004651"/>
    </source>
</evidence>
<evidence type="ECO:0000256" key="3">
    <source>
        <dbReference type="ARBA" id="ARBA00022519"/>
    </source>
</evidence>
<evidence type="ECO:0000313" key="13">
    <source>
        <dbReference type="EMBL" id="PZP36524.1"/>
    </source>
</evidence>
<dbReference type="GO" id="GO:0140114">
    <property type="term" value="P:cellular detoxification of fluoride"/>
    <property type="evidence" value="ECO:0007669"/>
    <property type="project" value="UniProtKB-UniRule"/>
</dbReference>
<protein>
    <recommendedName>
        <fullName evidence="12">Fluoride-specific ion channel FluC</fullName>
    </recommendedName>
</protein>
<feature type="binding site" evidence="12">
    <location>
        <position position="79"/>
    </location>
    <ligand>
        <name>Na(+)</name>
        <dbReference type="ChEBI" id="CHEBI:29101"/>
        <note>structural</note>
    </ligand>
</feature>
<keyword evidence="2 12" id="KW-1003">Cell membrane</keyword>
<comment type="activity regulation">
    <text evidence="12">Na(+) is not transported, but it plays an essential structural role and its presence is essential for fluoride channel function.</text>
</comment>
<dbReference type="AlphaFoldDB" id="A0A2W5E371"/>
<evidence type="ECO:0000313" key="14">
    <source>
        <dbReference type="Proteomes" id="UP000249633"/>
    </source>
</evidence>
<reference evidence="13 14" key="1">
    <citation type="submission" date="2017-08" db="EMBL/GenBank/DDBJ databases">
        <title>Infants hospitalized years apart are colonized by the same room-sourced microbial strains.</title>
        <authorList>
            <person name="Brooks B."/>
            <person name="Olm M.R."/>
            <person name="Firek B.A."/>
            <person name="Baker R."/>
            <person name="Thomas B.C."/>
            <person name="Morowitz M.J."/>
            <person name="Banfield J.F."/>
        </authorList>
    </citation>
    <scope>NUCLEOTIDE SEQUENCE [LARGE SCALE GENOMIC DNA]</scope>
    <source>
        <strain evidence="13">S2_012_000_R2_81</strain>
    </source>
</reference>
<dbReference type="PANTHER" id="PTHR28259:SF1">
    <property type="entry name" value="FLUORIDE EXPORT PROTEIN 1-RELATED"/>
    <property type="match status" value="1"/>
</dbReference>
<name>A0A2W5E371_9BURK</name>
<dbReference type="HAMAP" id="MF_00454">
    <property type="entry name" value="FluC"/>
    <property type="match status" value="1"/>
</dbReference>
<evidence type="ECO:0000256" key="2">
    <source>
        <dbReference type="ARBA" id="ARBA00022475"/>
    </source>
</evidence>
<keyword evidence="12" id="KW-0479">Metal-binding</keyword>
<organism evidence="13 14">
    <name type="scientific">Roseateles depolymerans</name>
    <dbReference type="NCBI Taxonomy" id="76731"/>
    <lineage>
        <taxon>Bacteria</taxon>
        <taxon>Pseudomonadati</taxon>
        <taxon>Pseudomonadota</taxon>
        <taxon>Betaproteobacteria</taxon>
        <taxon>Burkholderiales</taxon>
        <taxon>Sphaerotilaceae</taxon>
        <taxon>Roseateles</taxon>
    </lineage>
</organism>
<evidence type="ECO:0000256" key="9">
    <source>
        <dbReference type="ARBA" id="ARBA00023303"/>
    </source>
</evidence>
<gene>
    <name evidence="12 13" type="primary">crcB</name>
    <name evidence="12" type="synonym">fluC</name>
    <name evidence="13" type="ORF">DI603_00725</name>
</gene>
<keyword evidence="12" id="KW-0813">Transport</keyword>
<comment type="caution">
    <text evidence="13">The sequence shown here is derived from an EMBL/GenBank/DDBJ whole genome shotgun (WGS) entry which is preliminary data.</text>
</comment>
<dbReference type="EMBL" id="QFOD01000001">
    <property type="protein sequence ID" value="PZP36524.1"/>
    <property type="molecule type" value="Genomic_DNA"/>
</dbReference>
<comment type="subcellular location">
    <subcellularLocation>
        <location evidence="1 12">Cell membrane</location>
        <topology evidence="1 12">Multi-pass membrane protein</topology>
    </subcellularLocation>
</comment>
<feature type="transmembrane region" description="Helical" evidence="12">
    <location>
        <begin position="65"/>
        <end position="85"/>
    </location>
</feature>
<keyword evidence="5 12" id="KW-1133">Transmembrane helix</keyword>
<proteinExistence type="inferred from homology"/>
<evidence type="ECO:0000256" key="5">
    <source>
        <dbReference type="ARBA" id="ARBA00022989"/>
    </source>
</evidence>
<keyword evidence="3" id="KW-0997">Cell inner membrane</keyword>
<keyword evidence="4 12" id="KW-0812">Transmembrane</keyword>
<sequence>MSGVAGQALAVAAGSAIGALLRWGAAVMLNGVWAGFPLGTLAVNCLGGLAIGASMVYFQRTPDELLRLLLVTGVLGGFTTFSSFSAESLALLQRGHWSLALLHSAAHMLGALGCAALGFAVGRLIWGR</sequence>
<evidence type="ECO:0000256" key="12">
    <source>
        <dbReference type="HAMAP-Rule" id="MF_00454"/>
    </source>
</evidence>
<keyword evidence="9 12" id="KW-0407">Ion channel</keyword>
<comment type="similarity">
    <text evidence="10 12">Belongs to the fluoride channel Fluc/FEX (TC 1.A.43) family.</text>
</comment>
<evidence type="ECO:0000256" key="11">
    <source>
        <dbReference type="ARBA" id="ARBA00035585"/>
    </source>
</evidence>
<dbReference type="Pfam" id="PF02537">
    <property type="entry name" value="CRCB"/>
    <property type="match status" value="1"/>
</dbReference>
<keyword evidence="6 12" id="KW-0915">Sodium</keyword>